<evidence type="ECO:0000313" key="1">
    <source>
        <dbReference type="EMBL" id="EFG55143.1"/>
    </source>
</evidence>
<keyword evidence="2" id="KW-1185">Reference proteome</keyword>
<sequence length="107" mass="12318">MLDNLSVEKQEITNALIDYYYYSLDHRNFANPDYIKVTEVLMKLIEEDKNVLVQFDGEEKKVIDSLVYIVQHHHERIAQGHEWPQEKCAAKATELDKAVAVASAKIG</sequence>
<dbReference type="PATRIC" id="fig|585524.9.peg.1413"/>
<gene>
    <name evidence="1" type="ORF">HMPREF0493_1205</name>
</gene>
<comment type="caution">
    <text evidence="1">The sequence shown here is derived from an EMBL/GenBank/DDBJ whole genome shotgun (WGS) entry which is preliminary data.</text>
</comment>
<dbReference type="EMBL" id="ADNY01000047">
    <property type="protein sequence ID" value="EFG55143.1"/>
    <property type="molecule type" value="Genomic_DNA"/>
</dbReference>
<dbReference type="AlphaFoldDB" id="D4YUJ4"/>
<name>D4YUJ4_9LACO</name>
<evidence type="ECO:0000313" key="2">
    <source>
        <dbReference type="Proteomes" id="UP000004069"/>
    </source>
</evidence>
<protein>
    <submittedName>
        <fullName evidence="1">Uncharacterized protein</fullName>
    </submittedName>
</protein>
<accession>D4YUJ4</accession>
<dbReference type="Proteomes" id="UP000004069">
    <property type="component" value="Unassembled WGS sequence"/>
</dbReference>
<reference evidence="1 2" key="1">
    <citation type="submission" date="2010-04" db="EMBL/GenBank/DDBJ databases">
        <authorList>
            <person name="Muzny D."/>
            <person name="Qin X."/>
            <person name="Deng J."/>
            <person name="Jiang H."/>
            <person name="Liu Y."/>
            <person name="Qu J."/>
            <person name="Song X.-Z."/>
            <person name="Zhang L."/>
            <person name="Thornton R."/>
            <person name="Coyle M."/>
            <person name="Francisco L."/>
            <person name="Jackson L."/>
            <person name="Javaid M."/>
            <person name="Korchina V."/>
            <person name="Kovar C."/>
            <person name="Mata R."/>
            <person name="Mathew T."/>
            <person name="Ngo R."/>
            <person name="Nguyen L."/>
            <person name="Nguyen N."/>
            <person name="Okwuonu G."/>
            <person name="Ongeri F."/>
            <person name="Pham C."/>
            <person name="Simmons D."/>
            <person name="Wilczek-Boney K."/>
            <person name="Hale W."/>
            <person name="Jakkamsetti A."/>
            <person name="Pham P."/>
            <person name="Ruth R."/>
            <person name="San Lucas F."/>
            <person name="Warren J."/>
            <person name="Zhang J."/>
            <person name="Zhao Z."/>
            <person name="Zhou C."/>
            <person name="Zhu D."/>
            <person name="Lee S."/>
            <person name="Bess C."/>
            <person name="Blankenburg K."/>
            <person name="Forbes L."/>
            <person name="Fu Q."/>
            <person name="Gubbala S."/>
            <person name="Hirani K."/>
            <person name="Jayaseelan J.C."/>
            <person name="Lara F."/>
            <person name="Munidasa M."/>
            <person name="Palculict T."/>
            <person name="Patil S."/>
            <person name="Pu L.-L."/>
            <person name="Saada N."/>
            <person name="Tang L."/>
            <person name="Weissenberger G."/>
            <person name="Zhu Y."/>
            <person name="Hemphill L."/>
            <person name="Shang Y."/>
            <person name="Youmans B."/>
            <person name="Ayvaz T."/>
            <person name="Ross M."/>
            <person name="Santibanez J."/>
            <person name="Aqrawi P."/>
            <person name="Gross S."/>
            <person name="Joshi V."/>
            <person name="Fowler G."/>
            <person name="Nazareth L."/>
            <person name="Reid J."/>
            <person name="Worley K."/>
            <person name="Petrosino J."/>
            <person name="Highlander S."/>
            <person name="Gibbs R."/>
        </authorList>
    </citation>
    <scope>NUCLEOTIDE SEQUENCE [LARGE SCALE GENOMIC DNA]</scope>
    <source>
        <strain evidence="1 2">DSM 11664</strain>
    </source>
</reference>
<proteinExistence type="predicted"/>
<organism evidence="1 2">
    <name type="scientific">Lactobacillus amylolyticus DSM 11664</name>
    <dbReference type="NCBI Taxonomy" id="585524"/>
    <lineage>
        <taxon>Bacteria</taxon>
        <taxon>Bacillati</taxon>
        <taxon>Bacillota</taxon>
        <taxon>Bacilli</taxon>
        <taxon>Lactobacillales</taxon>
        <taxon>Lactobacillaceae</taxon>
        <taxon>Lactobacillus</taxon>
    </lineage>
</organism>